<dbReference type="EMBL" id="DXFG01000126">
    <property type="protein sequence ID" value="HIX37490.1"/>
    <property type="molecule type" value="Genomic_DNA"/>
</dbReference>
<evidence type="ECO:0000256" key="1">
    <source>
        <dbReference type="SAM" id="Coils"/>
    </source>
</evidence>
<keyword evidence="1" id="KW-0175">Coiled coil</keyword>
<organism evidence="2 3">
    <name type="scientific">Candidatus Blautia pullistercoris</name>
    <dbReference type="NCBI Taxonomy" id="2838499"/>
    <lineage>
        <taxon>Bacteria</taxon>
        <taxon>Bacillati</taxon>
        <taxon>Bacillota</taxon>
        <taxon>Clostridia</taxon>
        <taxon>Lachnospirales</taxon>
        <taxon>Lachnospiraceae</taxon>
        <taxon>Blautia</taxon>
    </lineage>
</organism>
<gene>
    <name evidence="2" type="ORF">H9738_06420</name>
</gene>
<feature type="coiled-coil region" evidence="1">
    <location>
        <begin position="19"/>
        <end position="87"/>
    </location>
</feature>
<evidence type="ECO:0008006" key="4">
    <source>
        <dbReference type="Google" id="ProtNLM"/>
    </source>
</evidence>
<evidence type="ECO:0000313" key="3">
    <source>
        <dbReference type="Proteomes" id="UP000824230"/>
    </source>
</evidence>
<evidence type="ECO:0000313" key="2">
    <source>
        <dbReference type="EMBL" id="HIX37490.1"/>
    </source>
</evidence>
<dbReference type="Proteomes" id="UP000824230">
    <property type="component" value="Unassembled WGS sequence"/>
</dbReference>
<reference evidence="2" key="2">
    <citation type="submission" date="2021-04" db="EMBL/GenBank/DDBJ databases">
        <authorList>
            <person name="Gilroy R."/>
        </authorList>
    </citation>
    <scope>NUCLEOTIDE SEQUENCE</scope>
    <source>
        <strain evidence="2">ChiHjej12B11-1927</strain>
    </source>
</reference>
<accession>A0A9D2AN34</accession>
<proteinExistence type="predicted"/>
<reference evidence="2" key="1">
    <citation type="journal article" date="2021" name="PeerJ">
        <title>Extensive microbial diversity within the chicken gut microbiome revealed by metagenomics and culture.</title>
        <authorList>
            <person name="Gilroy R."/>
            <person name="Ravi A."/>
            <person name="Getino M."/>
            <person name="Pursley I."/>
            <person name="Horton D.L."/>
            <person name="Alikhan N.F."/>
            <person name="Baker D."/>
            <person name="Gharbi K."/>
            <person name="Hall N."/>
            <person name="Watson M."/>
            <person name="Adriaenssens E.M."/>
            <person name="Foster-Nyarko E."/>
            <person name="Jarju S."/>
            <person name="Secka A."/>
            <person name="Antonio M."/>
            <person name="Oren A."/>
            <person name="Chaudhuri R.R."/>
            <person name="La Ragione R."/>
            <person name="Hildebrand F."/>
            <person name="Pallen M.J."/>
        </authorList>
    </citation>
    <scope>NUCLEOTIDE SEQUENCE</scope>
    <source>
        <strain evidence="2">ChiHjej12B11-1927</strain>
    </source>
</reference>
<comment type="caution">
    <text evidence="2">The sequence shown here is derived from an EMBL/GenBank/DDBJ whole genome shotgun (WGS) entry which is preliminary data.</text>
</comment>
<dbReference type="AlphaFoldDB" id="A0A9D2AN34"/>
<sequence length="103" mass="12009">MEDIISKLAEIEAAASHIMEDVSEQKKQLALEYDQAVQDFDRAIDEETQKKTAGIREGLKIQMKEKLARQESETARTLEELDRHYEECHTALAEKIYNRILRM</sequence>
<protein>
    <recommendedName>
        <fullName evidence="4">ATPase</fullName>
    </recommendedName>
</protein>
<name>A0A9D2AN34_9FIRM</name>